<name>A0A1F5FU79_9BACT</name>
<dbReference type="PANTHER" id="PTHR46401">
    <property type="entry name" value="GLYCOSYLTRANSFERASE WBBK-RELATED"/>
    <property type="match status" value="1"/>
</dbReference>
<gene>
    <name evidence="4" type="ORF">A2165_01980</name>
</gene>
<evidence type="ECO:0000259" key="2">
    <source>
        <dbReference type="Pfam" id="PF00534"/>
    </source>
</evidence>
<dbReference type="InterPro" id="IPR028098">
    <property type="entry name" value="Glyco_trans_4-like_N"/>
</dbReference>
<comment type="caution">
    <text evidence="4">The sequence shown here is derived from an EMBL/GenBank/DDBJ whole genome shotgun (WGS) entry which is preliminary data.</text>
</comment>
<evidence type="ECO:0000313" key="4">
    <source>
        <dbReference type="EMBL" id="OGD83124.1"/>
    </source>
</evidence>
<dbReference type="EMBL" id="MFAU01000059">
    <property type="protein sequence ID" value="OGD83124.1"/>
    <property type="molecule type" value="Genomic_DNA"/>
</dbReference>
<dbReference type="Pfam" id="PF13439">
    <property type="entry name" value="Glyco_transf_4"/>
    <property type="match status" value="1"/>
</dbReference>
<dbReference type="AlphaFoldDB" id="A0A1F5FU79"/>
<evidence type="ECO:0008006" key="6">
    <source>
        <dbReference type="Google" id="ProtNLM"/>
    </source>
</evidence>
<feature type="domain" description="Glycosyltransferase subfamily 4-like N-terminal" evidence="3">
    <location>
        <begin position="51"/>
        <end position="139"/>
    </location>
</feature>
<dbReference type="Proteomes" id="UP000179252">
    <property type="component" value="Unassembled WGS sequence"/>
</dbReference>
<proteinExistence type="predicted"/>
<evidence type="ECO:0000256" key="1">
    <source>
        <dbReference type="ARBA" id="ARBA00022679"/>
    </source>
</evidence>
<keyword evidence="1" id="KW-0808">Transferase</keyword>
<dbReference type="GO" id="GO:0016757">
    <property type="term" value="F:glycosyltransferase activity"/>
    <property type="evidence" value="ECO:0007669"/>
    <property type="project" value="InterPro"/>
</dbReference>
<protein>
    <recommendedName>
        <fullName evidence="6">Glycosyl transferase family 1 domain-containing protein</fullName>
    </recommendedName>
</protein>
<evidence type="ECO:0000259" key="3">
    <source>
        <dbReference type="Pfam" id="PF13439"/>
    </source>
</evidence>
<dbReference type="InterPro" id="IPR001296">
    <property type="entry name" value="Glyco_trans_1"/>
</dbReference>
<evidence type="ECO:0000313" key="5">
    <source>
        <dbReference type="Proteomes" id="UP000179252"/>
    </source>
</evidence>
<dbReference type="SUPFAM" id="SSF53756">
    <property type="entry name" value="UDP-Glycosyltransferase/glycogen phosphorylase"/>
    <property type="match status" value="1"/>
</dbReference>
<sequence>MRVALDINPTITGHKLRGIGVYTQRLKEEFHKGNWPAEFEFFEDPDSPPPADVIHHPYFDLFFHTLAHNEPSGRVVTIHDVIPLVFPTYFPAGIRGYLNLFFQKKALKNVDAVICDSQTSKEDVIAKLSIPKDKIHVIYLAPGPDYKPITDKSFLSNVAKKYALPKEFILYVGDVNWNKNILNLLEAIKHARVNLVMVGQALIDKNLDQVKEINKKISKLGLQKKILRTGYIPDEDLIAIYNLASLTVLASFYEGFGLPVLESMACGTSVVCSKLASLPEIAGNLANFCDPEDPQDIAKKISLVLNLPQKEKQNISQNLIRHASKFTWHKVAQQTINVYKKVYENV</sequence>
<dbReference type="Pfam" id="PF00534">
    <property type="entry name" value="Glycos_transf_1"/>
    <property type="match status" value="1"/>
</dbReference>
<feature type="domain" description="Glycosyl transferase family 1" evidence="2">
    <location>
        <begin position="165"/>
        <end position="318"/>
    </location>
</feature>
<dbReference type="CDD" id="cd03809">
    <property type="entry name" value="GT4_MtfB-like"/>
    <property type="match status" value="1"/>
</dbReference>
<accession>A0A1F5FU79</accession>
<organism evidence="4 5">
    <name type="scientific">Candidatus Curtissbacteria bacterium RBG_13_40_7</name>
    <dbReference type="NCBI Taxonomy" id="1797706"/>
    <lineage>
        <taxon>Bacteria</taxon>
        <taxon>Candidatus Curtissiibacteriota</taxon>
    </lineage>
</organism>
<dbReference type="Gene3D" id="3.40.50.2000">
    <property type="entry name" value="Glycogen Phosphorylase B"/>
    <property type="match status" value="2"/>
</dbReference>
<dbReference type="PANTHER" id="PTHR46401:SF2">
    <property type="entry name" value="GLYCOSYLTRANSFERASE WBBK-RELATED"/>
    <property type="match status" value="1"/>
</dbReference>
<reference evidence="4 5" key="1">
    <citation type="journal article" date="2016" name="Nat. Commun.">
        <title>Thousands of microbial genomes shed light on interconnected biogeochemical processes in an aquifer system.</title>
        <authorList>
            <person name="Anantharaman K."/>
            <person name="Brown C.T."/>
            <person name="Hug L.A."/>
            <person name="Sharon I."/>
            <person name="Castelle C.J."/>
            <person name="Probst A.J."/>
            <person name="Thomas B.C."/>
            <person name="Singh A."/>
            <person name="Wilkins M.J."/>
            <person name="Karaoz U."/>
            <person name="Brodie E.L."/>
            <person name="Williams K.H."/>
            <person name="Hubbard S.S."/>
            <person name="Banfield J.F."/>
        </authorList>
    </citation>
    <scope>NUCLEOTIDE SEQUENCE [LARGE SCALE GENOMIC DNA]</scope>
</reference>